<sequence length="105" mass="11374">MQYKIAGIGRRPSDDELEASGSVWCRTQARLQTPHKSAWGAGKAETFTGEGGATRDEQAAHGGGGADDIYEVMRILTKSAHETGERGARRTKTENQDNTNHSNDD</sequence>
<gene>
    <name evidence="2" type="ORF">BBOMB_0002</name>
</gene>
<dbReference type="Proteomes" id="UP000028730">
    <property type="component" value="Unassembled WGS sequence"/>
</dbReference>
<name>A0A086BP34_9BIFI</name>
<proteinExistence type="predicted"/>
<evidence type="ECO:0000313" key="3">
    <source>
        <dbReference type="Proteomes" id="UP000028730"/>
    </source>
</evidence>
<feature type="region of interest" description="Disordered" evidence="1">
    <location>
        <begin position="1"/>
        <end position="20"/>
    </location>
</feature>
<feature type="region of interest" description="Disordered" evidence="1">
    <location>
        <begin position="35"/>
        <end position="105"/>
    </location>
</feature>
<dbReference type="EMBL" id="ATLK01000001">
    <property type="protein sequence ID" value="KFF30698.1"/>
    <property type="molecule type" value="Genomic_DNA"/>
</dbReference>
<keyword evidence="3" id="KW-1185">Reference proteome</keyword>
<organism evidence="2 3">
    <name type="scientific">Bifidobacterium bombi DSM 19703</name>
    <dbReference type="NCBI Taxonomy" id="1341695"/>
    <lineage>
        <taxon>Bacteria</taxon>
        <taxon>Bacillati</taxon>
        <taxon>Actinomycetota</taxon>
        <taxon>Actinomycetes</taxon>
        <taxon>Bifidobacteriales</taxon>
        <taxon>Bifidobacteriaceae</taxon>
        <taxon>Bifidobacterium</taxon>
    </lineage>
</organism>
<evidence type="ECO:0000313" key="2">
    <source>
        <dbReference type="EMBL" id="KFF30698.1"/>
    </source>
</evidence>
<accession>A0A086BP34</accession>
<comment type="caution">
    <text evidence="2">The sequence shown here is derived from an EMBL/GenBank/DDBJ whole genome shotgun (WGS) entry which is preliminary data.</text>
</comment>
<protein>
    <submittedName>
        <fullName evidence="2">Uncharacterized protein</fullName>
    </submittedName>
</protein>
<evidence type="ECO:0000256" key="1">
    <source>
        <dbReference type="SAM" id="MobiDB-lite"/>
    </source>
</evidence>
<dbReference type="RefSeq" id="WP_044087740.1">
    <property type="nucleotide sequence ID" value="NZ_ATLK01000001.1"/>
</dbReference>
<reference evidence="2 3" key="1">
    <citation type="journal article" date="2014" name="Appl. Environ. Microbiol.">
        <title>Genomic encyclopedia of type strains of the genus Bifidobacterium.</title>
        <authorList>
            <person name="Milani C."/>
            <person name="Lugli G.A."/>
            <person name="Duranti S."/>
            <person name="Turroni F."/>
            <person name="Bottacini F."/>
            <person name="Mangifesta M."/>
            <person name="Sanchez B."/>
            <person name="Viappiani A."/>
            <person name="Mancabelli L."/>
            <person name="Taminiau B."/>
            <person name="Delcenserie V."/>
            <person name="Barrangou R."/>
            <person name="Margolles A."/>
            <person name="van Sinderen D."/>
            <person name="Ventura M."/>
        </authorList>
    </citation>
    <scope>NUCLEOTIDE SEQUENCE [LARGE SCALE GENOMIC DNA]</scope>
    <source>
        <strain evidence="2 3">DSM 19703</strain>
    </source>
</reference>
<dbReference type="AlphaFoldDB" id="A0A086BP34"/>
<feature type="compositionally biased region" description="Basic and acidic residues" evidence="1">
    <location>
        <begin position="79"/>
        <end position="95"/>
    </location>
</feature>
<feature type="compositionally biased region" description="Polar residues" evidence="1">
    <location>
        <begin position="96"/>
        <end position="105"/>
    </location>
</feature>